<feature type="domain" description="DUF7402" evidence="5">
    <location>
        <begin position="1190"/>
        <end position="1328"/>
    </location>
</feature>
<dbReference type="Pfam" id="PF24135">
    <property type="entry name" value="DUF7402"/>
    <property type="match status" value="4"/>
</dbReference>
<proteinExistence type="inferred from homology"/>
<gene>
    <name evidence="6" type="ORF">DMC30DRAFT_238355</name>
</gene>
<dbReference type="Gene3D" id="3.40.50.10320">
    <property type="entry name" value="LmbE-like"/>
    <property type="match status" value="1"/>
</dbReference>
<dbReference type="InterPro" id="IPR003737">
    <property type="entry name" value="GlcNAc_PI_deacetylase-related"/>
</dbReference>
<dbReference type="EMBL" id="SOZI01000006">
    <property type="protein sequence ID" value="TNY23937.1"/>
    <property type="molecule type" value="Genomic_DNA"/>
</dbReference>
<feature type="domain" description="DUF7402" evidence="5">
    <location>
        <begin position="648"/>
        <end position="783"/>
    </location>
</feature>
<dbReference type="STRING" id="5288.A0A5C5G481"/>
<dbReference type="GO" id="GO:0000225">
    <property type="term" value="F:N-acetylglucosaminylphosphatidylinositol deacetylase activity"/>
    <property type="evidence" value="ECO:0007669"/>
    <property type="project" value="UniProtKB-EC"/>
</dbReference>
<keyword evidence="7" id="KW-1185">Reference proteome</keyword>
<evidence type="ECO:0000313" key="7">
    <source>
        <dbReference type="Proteomes" id="UP000311382"/>
    </source>
</evidence>
<feature type="domain" description="DUF7402" evidence="5">
    <location>
        <begin position="479"/>
        <end position="611"/>
    </location>
</feature>
<dbReference type="OrthoDB" id="2526946at2759"/>
<feature type="signal peptide" evidence="4">
    <location>
        <begin position="1"/>
        <end position="22"/>
    </location>
</feature>
<feature type="region of interest" description="Disordered" evidence="3">
    <location>
        <begin position="1159"/>
        <end position="1180"/>
    </location>
</feature>
<evidence type="ECO:0000256" key="2">
    <source>
        <dbReference type="ARBA" id="ARBA00012176"/>
    </source>
</evidence>
<evidence type="ECO:0000259" key="5">
    <source>
        <dbReference type="Pfam" id="PF24135"/>
    </source>
</evidence>
<protein>
    <recommendedName>
        <fullName evidence="2">N-acetylglucosaminylphosphatidylinositol deacetylase</fullName>
        <ecNumber evidence="2">3.5.1.89</ecNumber>
    </recommendedName>
</protein>
<evidence type="ECO:0000256" key="1">
    <source>
        <dbReference type="ARBA" id="ARBA00006066"/>
    </source>
</evidence>
<sequence length="1344" mass="135658">MTLSAISAVLVLLALQATSALAQVFSCVGGTVYIIAHPDDDLLFQSPDLQTDVSSQACLTTVILTAGDSGSSGSTYSLSREQGNAAAYAQMAGVASTWTEFTTTLGGQQVLVTTLKGAPHIQRVHFRLPDGNMDGSGFPSTGYQSLRNLYFGSISQIRNQPGTATFTLSALKRALGEILTARQPSWVRTLDNLSDFDAGDHADHLASGRIASEVASQYAANSSVAGYMGYPVQNLPPTMGLDDGAFIAKCNAFFSYTPFDYAECQSLQECHNAGRGETYWLLRQYVVSEDLAEQSYTGSAEAPVALPDSDNVAPLGQAFASSSSSVQPASAAIDGNVQGYPGNYSAEWASNGERTTAWWGVLWPDLYKITEVALFDRPNSNDWIQGGTLEFSDGSSVSFGALANDGSATLVSLGGYVVTQSIRMTVTSVSASTGSVGLAEFRAYGTACPGCKAGNSIDDSATSTQTSAGVVSGNGAYADLALQAHAFASSSFAQQGPDRAIDGVISGYPANASAEWASYRERTPWINLTWDAYYLVDSLVLWDRPNQDDWVTGATVAFSDGSSLPVGALNNDGSATVLNLSSPVNTSSIKLSVTSAGSSTSSAGLSEIGVFYSQPQTPVNLTLVGRNPGVNAPVVGDLDDEDWADDLALQNATVTVSSSAPGQPGVKAINGQLGGYLEDGSGDDSLEWSSDNEGAGAFFNISWPYTVKVEQVSLFDRPNLVDQVTGSILIFDDGSFVSTGPLNNDGSATNISVPGIVTTSIKMLVTAVSPSTAACGLSEFAVFGSIPLAGNGSALDNSTVPLNSTLPSITTLPLNNATLSLNSTTAFPSSTLLPNATSSSLSGSATLNAAASSVLSGNATLTSFVSSSTASASLNASSTLFNSSALASSTGYNASSTAAPSVSFNMSSSLPSATSNISSSLLPSSTINGSSSATSASSMSGNLSSTASASASSVSSTLSLSANFTSVSMSASASSSRNSTSVAPASATASALSSGGNSTSLASSTASASPSATASTNASTSASSFVVSSASSMQSASLNSTRASGSATLSASNSSSVALPTMSSSLSASASLNGSSASNSASATSSSRSSSSSQASWTASSTSSALPSSTSTLSASLRSSSAFSSASSTISSSASASRPASSSSSLAASSSGMVTLTRSSSAVPSSSSTAKASSTSAPSLPTATVASTVNIARLAGVTVKASSSIAKSPPSGAVDGNTGGVSFLGFGNAAQEWVSTGTDGQWIELSFPAKYLLKDVYLVGRTNFLQSITDATLNFTDGTLVNLPSGVPSSGGHVSLGSVGIYASGVRLTVKDTSFSTTQAGLAEIELYSRAPPFLSNIIGTLGR</sequence>
<comment type="similarity">
    <text evidence="1">Belongs to the PIGL family.</text>
</comment>
<comment type="caution">
    <text evidence="6">The sequence shown here is derived from an EMBL/GenBank/DDBJ whole genome shotgun (WGS) entry which is preliminary data.</text>
</comment>
<dbReference type="SUPFAM" id="SSF102588">
    <property type="entry name" value="LmbE-like"/>
    <property type="match status" value="1"/>
</dbReference>
<keyword evidence="4" id="KW-0732">Signal</keyword>
<evidence type="ECO:0000256" key="4">
    <source>
        <dbReference type="SAM" id="SignalP"/>
    </source>
</evidence>
<evidence type="ECO:0000256" key="3">
    <source>
        <dbReference type="SAM" id="MobiDB-lite"/>
    </source>
</evidence>
<dbReference type="Gene3D" id="2.60.120.260">
    <property type="entry name" value="Galactose-binding domain-like"/>
    <property type="match status" value="4"/>
</dbReference>
<feature type="chain" id="PRO_5023139935" description="N-acetylglucosaminylphosphatidylinositol deacetylase" evidence="4">
    <location>
        <begin position="23"/>
        <end position="1344"/>
    </location>
</feature>
<dbReference type="InterPro" id="IPR055826">
    <property type="entry name" value="DUF7402"/>
</dbReference>
<dbReference type="SUPFAM" id="SSF49785">
    <property type="entry name" value="Galactose-binding domain-like"/>
    <property type="match status" value="4"/>
</dbReference>
<name>A0A5C5G481_9BASI</name>
<dbReference type="InterPro" id="IPR008979">
    <property type="entry name" value="Galactose-bd-like_sf"/>
</dbReference>
<accession>A0A5C5G481</accession>
<feature type="domain" description="DUF7402" evidence="5">
    <location>
        <begin position="311"/>
        <end position="444"/>
    </location>
</feature>
<dbReference type="EC" id="3.5.1.89" evidence="2"/>
<reference evidence="6 7" key="1">
    <citation type="submission" date="2019-03" db="EMBL/GenBank/DDBJ databases">
        <title>Rhodosporidium diobovatum UCD-FST 08-225 genome sequencing, assembly, and annotation.</title>
        <authorList>
            <person name="Fakankun I.U."/>
            <person name="Fristensky B."/>
            <person name="Levin D.B."/>
        </authorList>
    </citation>
    <scope>NUCLEOTIDE SEQUENCE [LARGE SCALE GENOMIC DNA]</scope>
    <source>
        <strain evidence="6 7">UCD-FST 08-225</strain>
    </source>
</reference>
<dbReference type="Pfam" id="PF02585">
    <property type="entry name" value="PIG-L"/>
    <property type="match status" value="1"/>
</dbReference>
<dbReference type="Proteomes" id="UP000311382">
    <property type="component" value="Unassembled WGS sequence"/>
</dbReference>
<dbReference type="InterPro" id="IPR024078">
    <property type="entry name" value="LmbE-like_dom_sf"/>
</dbReference>
<organism evidence="6 7">
    <name type="scientific">Rhodotorula diobovata</name>
    <dbReference type="NCBI Taxonomy" id="5288"/>
    <lineage>
        <taxon>Eukaryota</taxon>
        <taxon>Fungi</taxon>
        <taxon>Dikarya</taxon>
        <taxon>Basidiomycota</taxon>
        <taxon>Pucciniomycotina</taxon>
        <taxon>Microbotryomycetes</taxon>
        <taxon>Sporidiobolales</taxon>
        <taxon>Sporidiobolaceae</taxon>
        <taxon>Rhodotorula</taxon>
    </lineage>
</organism>
<evidence type="ECO:0000313" key="6">
    <source>
        <dbReference type="EMBL" id="TNY23937.1"/>
    </source>
</evidence>